<reference evidence="1 2" key="1">
    <citation type="journal article" date="2022" name="Genome Biol. Evol.">
        <title>The Spruce Budworm Genome: Reconstructing the Evolutionary History of Antifreeze Proteins.</title>
        <authorList>
            <person name="Beliveau C."/>
            <person name="Gagne P."/>
            <person name="Picq S."/>
            <person name="Vernygora O."/>
            <person name="Keeling C.I."/>
            <person name="Pinkney K."/>
            <person name="Doucet D."/>
            <person name="Wen F."/>
            <person name="Johnston J.S."/>
            <person name="Maaroufi H."/>
            <person name="Boyle B."/>
            <person name="Laroche J."/>
            <person name="Dewar K."/>
            <person name="Juretic N."/>
            <person name="Blackburn G."/>
            <person name="Nisole A."/>
            <person name="Brunet B."/>
            <person name="Brandao M."/>
            <person name="Lumley L."/>
            <person name="Duan J."/>
            <person name="Quan G."/>
            <person name="Lucarotti C.J."/>
            <person name="Roe A.D."/>
            <person name="Sperling F.A.H."/>
            <person name="Levesque R.C."/>
            <person name="Cusson M."/>
        </authorList>
    </citation>
    <scope>NUCLEOTIDE SEQUENCE [LARGE SCALE GENOMIC DNA]</scope>
    <source>
        <strain evidence="1">Glfc:IPQL:Cfum</strain>
    </source>
</reference>
<dbReference type="EMBL" id="CM046113">
    <property type="protein sequence ID" value="KAI8420787.1"/>
    <property type="molecule type" value="Genomic_DNA"/>
</dbReference>
<keyword evidence="2" id="KW-1185">Reference proteome</keyword>
<gene>
    <name evidence="1" type="ORF">MSG28_007995</name>
</gene>
<dbReference type="Proteomes" id="UP001064048">
    <property type="component" value="Chromosome 13"/>
</dbReference>
<proteinExistence type="predicted"/>
<sequence>MSRSLGDLYKEIPRQPTEANINLNTTVDELDSREAMMQKLLDEVKRGFPQNHRRRRVPKLRYNGNTTASVPNIADTLEEQATWTILHEASSRGHADCVRVLLEAGADPNAVAVKNLTALDVTGSTYHYNHGQMREGLKAVTKILLEAGGKFTTMKGRDDANLDTVLHTAAEIKSIETVKLLLEAGASVACLNTAGLTPLHICLQTKSVEVLDILVNYNCKDISQKLERVDVTDKYGFTVLQGSVILNWIPGFRVILEAGGQLTYSAKHSKSSLWKSLKWYQLLQSRHTPIHLAVARNNVEILDMMLSKILEIDALNCFNQECETPLHTAIKQGHLSCVKMLVFEGASISKVSVKNCSALHVAAQYNQTEILTFLLEYKDETEHIINALNKQGVAPLHCAVMNNNPECVTILILNRADIRQKTLGHNSLTPLHIAASYNYTDVANVILHYDKTTIDEIDNRGFSPLHAAANNCCHDVILLLLKQGASLSSCTRKSLKETKTAIDMIANKLPNPTSFFEEVFDSFIKSKDTFGMTQINVNYKVLGKIHEGHQMKILEELVNCGQEKVLIHPFLESLIYLKWRTLLPFFYVVLATYMFFVVSLNILIVSAFYYKDKHKVTSILFHQTSWANIVYISICSLLVQEFFYINVKRARYFCYVETWVKLGSIALAAILAGTICDSSWSESEWPRHVATMALLSSWVEIMFLISRFPRWGYYVLMFGSVSILITFIFLVIAFSFSFMIQFQSTPPFDGLGASLLKTIVMMTSEFDYVSFDNNFKLLSSSTTVVRLLFLFFLLFVSIVFMNFMVGVAVSDINNLNIQGNTKRLGKLVELLSTLEVVVHDGPLRKILPRKTFDKIQNRRFLREISTFPGSEKTWSIIHGDKADKLNFEANRKVRLPVSLGNAIMDKAKEQKQLLDEENVSKAYIDKMDLLYKAVTDGQAKY</sequence>
<organism evidence="1 2">
    <name type="scientific">Choristoneura fumiferana</name>
    <name type="common">Spruce budworm moth</name>
    <name type="synonym">Archips fumiferana</name>
    <dbReference type="NCBI Taxonomy" id="7141"/>
    <lineage>
        <taxon>Eukaryota</taxon>
        <taxon>Metazoa</taxon>
        <taxon>Ecdysozoa</taxon>
        <taxon>Arthropoda</taxon>
        <taxon>Hexapoda</taxon>
        <taxon>Insecta</taxon>
        <taxon>Pterygota</taxon>
        <taxon>Neoptera</taxon>
        <taxon>Endopterygota</taxon>
        <taxon>Lepidoptera</taxon>
        <taxon>Glossata</taxon>
        <taxon>Ditrysia</taxon>
        <taxon>Tortricoidea</taxon>
        <taxon>Tortricidae</taxon>
        <taxon>Tortricinae</taxon>
        <taxon>Choristoneura</taxon>
    </lineage>
</organism>
<comment type="caution">
    <text evidence="1">The sequence shown here is derived from an EMBL/GenBank/DDBJ whole genome shotgun (WGS) entry which is preliminary data.</text>
</comment>
<evidence type="ECO:0000313" key="1">
    <source>
        <dbReference type="EMBL" id="KAI8420787.1"/>
    </source>
</evidence>
<protein>
    <submittedName>
        <fullName evidence="1">Uncharacterized protein</fullName>
    </submittedName>
</protein>
<accession>A0ACC0J9H5</accession>
<name>A0ACC0J9H5_CHOFU</name>
<evidence type="ECO:0000313" key="2">
    <source>
        <dbReference type="Proteomes" id="UP001064048"/>
    </source>
</evidence>